<sequence>MSQTAIIQRPILEIACFNQESAVVAAGAGADRIELCKDYHLGGLSADIKILEELKSQLTIPIYTMIRPHAKGFCYEESDFESMKRTLNSLKSYGADGFVFGILNGSPQKPCDPNVSWVDISRNKQLVQLAGGRPCTFHRAFDLIPESHWENALADIMECGFASILTNGGPSGTKATECVDKLQTLVGYKTRLQGEGKIRGKRVPEIIVGGGVRASNIGLLQRITGASAFHSAALLASEEVTCANEVFKMKDGIGRVWETDGRAQ</sequence>
<dbReference type="InterPro" id="IPR005627">
    <property type="entry name" value="CutC-like"/>
</dbReference>
<reference evidence="3" key="1">
    <citation type="submission" date="2021-07" db="EMBL/GenBank/DDBJ databases">
        <authorList>
            <person name="Branca A.L. A."/>
        </authorList>
    </citation>
    <scope>NUCLEOTIDE SEQUENCE</scope>
</reference>
<name>A0A9W4KEK1_9EURO</name>
<dbReference type="AlphaFoldDB" id="A0A9W4KEK1"/>
<dbReference type="Pfam" id="PF03932">
    <property type="entry name" value="CutC"/>
    <property type="match status" value="1"/>
</dbReference>
<dbReference type="GO" id="GO:0005507">
    <property type="term" value="F:copper ion binding"/>
    <property type="evidence" value="ECO:0007669"/>
    <property type="project" value="TreeGrafter"/>
</dbReference>
<evidence type="ECO:0000256" key="1">
    <source>
        <dbReference type="ARBA" id="ARBA00007768"/>
    </source>
</evidence>
<evidence type="ECO:0000313" key="3">
    <source>
        <dbReference type="EMBL" id="CAG8901260.1"/>
    </source>
</evidence>
<proteinExistence type="inferred from homology"/>
<protein>
    <recommendedName>
        <fullName evidence="2">Copper homeostasis protein cutC homolog</fullName>
    </recommendedName>
</protein>
<dbReference type="PANTHER" id="PTHR12598">
    <property type="entry name" value="COPPER HOMEOSTASIS PROTEIN CUTC"/>
    <property type="match status" value="1"/>
</dbReference>
<dbReference type="SUPFAM" id="SSF110395">
    <property type="entry name" value="CutC-like"/>
    <property type="match status" value="1"/>
</dbReference>
<keyword evidence="4" id="KW-1185">Reference proteome</keyword>
<organism evidence="3 4">
    <name type="scientific">Penicillium egyptiacum</name>
    <dbReference type="NCBI Taxonomy" id="1303716"/>
    <lineage>
        <taxon>Eukaryota</taxon>
        <taxon>Fungi</taxon>
        <taxon>Dikarya</taxon>
        <taxon>Ascomycota</taxon>
        <taxon>Pezizomycotina</taxon>
        <taxon>Eurotiomycetes</taxon>
        <taxon>Eurotiomycetidae</taxon>
        <taxon>Eurotiales</taxon>
        <taxon>Aspergillaceae</taxon>
        <taxon>Penicillium</taxon>
    </lineage>
</organism>
<dbReference type="Gene3D" id="3.20.20.380">
    <property type="entry name" value="Copper homeostasis (CutC) domain"/>
    <property type="match status" value="1"/>
</dbReference>
<dbReference type="OrthoDB" id="7392499at2759"/>
<comment type="similarity">
    <text evidence="1">Belongs to the CutC family.</text>
</comment>
<evidence type="ECO:0000256" key="2">
    <source>
        <dbReference type="ARBA" id="ARBA00019014"/>
    </source>
</evidence>
<dbReference type="PANTHER" id="PTHR12598:SF0">
    <property type="entry name" value="COPPER HOMEOSTASIS PROTEIN CUTC HOMOLOG"/>
    <property type="match status" value="1"/>
</dbReference>
<accession>A0A9W4KEK1</accession>
<gene>
    <name evidence="3" type="ORF">PEGY_LOCUS6423</name>
</gene>
<dbReference type="InterPro" id="IPR036822">
    <property type="entry name" value="CutC-like_dom_sf"/>
</dbReference>
<evidence type="ECO:0000313" key="4">
    <source>
        <dbReference type="Proteomes" id="UP001154252"/>
    </source>
</evidence>
<dbReference type="EMBL" id="CAJVRC010000869">
    <property type="protein sequence ID" value="CAG8901260.1"/>
    <property type="molecule type" value="Genomic_DNA"/>
</dbReference>
<dbReference type="Proteomes" id="UP001154252">
    <property type="component" value="Unassembled WGS sequence"/>
</dbReference>
<comment type="caution">
    <text evidence="3">The sequence shown here is derived from an EMBL/GenBank/DDBJ whole genome shotgun (WGS) entry which is preliminary data.</text>
</comment>